<accession>A0A811RIX9</accession>
<dbReference type="NCBIfam" id="TIGR01640">
    <property type="entry name" value="F_box_assoc_1"/>
    <property type="match status" value="1"/>
</dbReference>
<feature type="domain" description="F-box" evidence="2">
    <location>
        <begin position="31"/>
        <end position="77"/>
    </location>
</feature>
<dbReference type="CDD" id="cd22157">
    <property type="entry name" value="F-box_AtFBW1-like"/>
    <property type="match status" value="1"/>
</dbReference>
<dbReference type="SMART" id="SM00256">
    <property type="entry name" value="FBOX"/>
    <property type="match status" value="1"/>
</dbReference>
<dbReference type="OrthoDB" id="691863at2759"/>
<dbReference type="InterPro" id="IPR036047">
    <property type="entry name" value="F-box-like_dom_sf"/>
</dbReference>
<dbReference type="InterPro" id="IPR013187">
    <property type="entry name" value="F-box-assoc_dom_typ3"/>
</dbReference>
<reference evidence="3" key="1">
    <citation type="submission" date="2020-10" db="EMBL/GenBank/DDBJ databases">
        <authorList>
            <person name="Han B."/>
            <person name="Lu T."/>
            <person name="Zhao Q."/>
            <person name="Huang X."/>
            <person name="Zhao Y."/>
        </authorList>
    </citation>
    <scope>NUCLEOTIDE SEQUENCE</scope>
</reference>
<dbReference type="SUPFAM" id="SSF81383">
    <property type="entry name" value="F-box domain"/>
    <property type="match status" value="1"/>
</dbReference>
<feature type="region of interest" description="Disordered" evidence="1">
    <location>
        <begin position="1"/>
        <end position="31"/>
    </location>
</feature>
<evidence type="ECO:0000313" key="4">
    <source>
        <dbReference type="Proteomes" id="UP000604825"/>
    </source>
</evidence>
<protein>
    <recommendedName>
        <fullName evidence="2">F-box domain-containing protein</fullName>
    </recommendedName>
</protein>
<keyword evidence="4" id="KW-1185">Reference proteome</keyword>
<dbReference type="InterPro" id="IPR001810">
    <property type="entry name" value="F-box_dom"/>
</dbReference>
<dbReference type="Pfam" id="PF00646">
    <property type="entry name" value="F-box"/>
    <property type="match status" value="1"/>
</dbReference>
<dbReference type="EMBL" id="CAJGYO010000015">
    <property type="protein sequence ID" value="CAD6269912.1"/>
    <property type="molecule type" value="Genomic_DNA"/>
</dbReference>
<proteinExistence type="predicted"/>
<gene>
    <name evidence="3" type="ORF">NCGR_LOCUS53209</name>
</gene>
<name>A0A811RIX9_9POAL</name>
<sequence length="469" mass="51893">MAKRSSCKAQQATVVTAVSGGPPKKSRLASTSAPRFLPDDVVGEVLLRLPSKSLARLRSVCRSWEPLISSSAFVESHHALAAAKRPTKFAFAPTAPPHHWNLFPGYDVPCRECPRIIGPKPCRGLVLLGQRCTRTYSVCNPSTGSRLRLPPCLTGYSYLKSCAGIGFHEPTGDYKVVVIASPTDYRPKRCEVLTVGDPAGWRAPAGEGSCSMPASFDVQNMDPVFANGCLHWALRGASRVSKNHGAVLTFSLAVESFRRVPLPPFTKDDVRRCFIDDSNPYAENPRKPGYIKCTTPTGPVLAELGGRLCMLRDLRHRDDMDGTFEVWRLDDYDSGAWSLSYRVDLAENAAKRLMTTWFVVPLCYLAGDGDSSDRIMLATTMQEVHVYDPRTRTLETVVSVLDADEATTSPNRENFTEFQQESTFSLCDRSEDLPSSKDFLSFVMFQESLVHLEGMEYGNSELEILDVCK</sequence>
<evidence type="ECO:0000259" key="2">
    <source>
        <dbReference type="PROSITE" id="PS50181"/>
    </source>
</evidence>
<feature type="compositionally biased region" description="Polar residues" evidence="1">
    <location>
        <begin position="7"/>
        <end position="16"/>
    </location>
</feature>
<dbReference type="PROSITE" id="PS50181">
    <property type="entry name" value="FBOX"/>
    <property type="match status" value="1"/>
</dbReference>
<dbReference type="AlphaFoldDB" id="A0A811RIX9"/>
<evidence type="ECO:0000313" key="3">
    <source>
        <dbReference type="EMBL" id="CAD6269912.1"/>
    </source>
</evidence>
<dbReference type="InterPro" id="IPR017451">
    <property type="entry name" value="F-box-assoc_interact_dom"/>
</dbReference>
<dbReference type="Pfam" id="PF08268">
    <property type="entry name" value="FBA_3"/>
    <property type="match status" value="1"/>
</dbReference>
<dbReference type="Gene3D" id="1.20.1280.50">
    <property type="match status" value="1"/>
</dbReference>
<dbReference type="PANTHER" id="PTHR31672">
    <property type="entry name" value="BNACNNG10540D PROTEIN"/>
    <property type="match status" value="1"/>
</dbReference>
<comment type="caution">
    <text evidence="3">The sequence shown here is derived from an EMBL/GenBank/DDBJ whole genome shotgun (WGS) entry which is preliminary data.</text>
</comment>
<evidence type="ECO:0000256" key="1">
    <source>
        <dbReference type="SAM" id="MobiDB-lite"/>
    </source>
</evidence>
<dbReference type="InterPro" id="IPR050796">
    <property type="entry name" value="SCF_F-box_component"/>
</dbReference>
<organism evidence="3 4">
    <name type="scientific">Miscanthus lutarioriparius</name>
    <dbReference type="NCBI Taxonomy" id="422564"/>
    <lineage>
        <taxon>Eukaryota</taxon>
        <taxon>Viridiplantae</taxon>
        <taxon>Streptophyta</taxon>
        <taxon>Embryophyta</taxon>
        <taxon>Tracheophyta</taxon>
        <taxon>Spermatophyta</taxon>
        <taxon>Magnoliopsida</taxon>
        <taxon>Liliopsida</taxon>
        <taxon>Poales</taxon>
        <taxon>Poaceae</taxon>
        <taxon>PACMAD clade</taxon>
        <taxon>Panicoideae</taxon>
        <taxon>Andropogonodae</taxon>
        <taxon>Andropogoneae</taxon>
        <taxon>Saccharinae</taxon>
        <taxon>Miscanthus</taxon>
    </lineage>
</organism>
<dbReference type="Proteomes" id="UP000604825">
    <property type="component" value="Unassembled WGS sequence"/>
</dbReference>